<evidence type="ECO:0000313" key="9">
    <source>
        <dbReference type="EMBL" id="ARW60966.1"/>
    </source>
</evidence>
<evidence type="ECO:0000256" key="8">
    <source>
        <dbReference type="RuleBase" id="RU000563"/>
    </source>
</evidence>
<dbReference type="GO" id="GO:0006412">
    <property type="term" value="P:translation"/>
    <property type="evidence" value="ECO:0007669"/>
    <property type="project" value="UniProtKB-UniRule"/>
</dbReference>
<evidence type="ECO:0000256" key="2">
    <source>
        <dbReference type="ARBA" id="ARBA00022640"/>
    </source>
</evidence>
<comment type="similarity">
    <text evidence="1 7 8">Belongs to the bacterial ribosomal protein bL21 family.</text>
</comment>
<comment type="subcellular location">
    <subcellularLocation>
        <location evidence="7">Plastid</location>
        <location evidence="7">Chloroplast</location>
    </subcellularLocation>
</comment>
<accession>A0A1Z1M4M4</accession>
<dbReference type="InterPro" id="IPR001787">
    <property type="entry name" value="Ribosomal_bL21"/>
</dbReference>
<dbReference type="NCBIfam" id="TIGR00061">
    <property type="entry name" value="L21"/>
    <property type="match status" value="1"/>
</dbReference>
<dbReference type="SUPFAM" id="SSF141091">
    <property type="entry name" value="L21p-like"/>
    <property type="match status" value="1"/>
</dbReference>
<dbReference type="AlphaFoldDB" id="A0A1Z1M4M4"/>
<keyword evidence="9" id="KW-0150">Chloroplast</keyword>
<keyword evidence="6 7" id="KW-0687">Ribonucleoprotein</keyword>
<dbReference type="InterPro" id="IPR028909">
    <property type="entry name" value="bL21-like"/>
</dbReference>
<dbReference type="InterPro" id="IPR018258">
    <property type="entry name" value="Ribosomal_bL21_CS"/>
</dbReference>
<dbReference type="GO" id="GO:0019843">
    <property type="term" value="F:rRNA binding"/>
    <property type="evidence" value="ECO:0007669"/>
    <property type="project" value="UniProtKB-UniRule"/>
</dbReference>
<comment type="subunit">
    <text evidence="7 8">Part of the 50S ribosomal subunit.</text>
</comment>
<keyword evidence="5 7" id="KW-0689">Ribosomal protein</keyword>
<evidence type="ECO:0000256" key="5">
    <source>
        <dbReference type="ARBA" id="ARBA00022980"/>
    </source>
</evidence>
<dbReference type="InterPro" id="IPR036164">
    <property type="entry name" value="bL21-like_sf"/>
</dbReference>
<evidence type="ECO:0000256" key="1">
    <source>
        <dbReference type="ARBA" id="ARBA00008563"/>
    </source>
</evidence>
<sequence>MNYAIVEVGGKQIWIEVGKFYDLNYIQGNPGDVVELNRILFMCKDNSFKIGTPFLQSNLVKAKILKHFRGRKLNIFKIKSKKNFRCKKGHRQKLTRLLVQTIV</sequence>
<name>A0A1Z1M4M4_9FLOR</name>
<evidence type="ECO:0000256" key="4">
    <source>
        <dbReference type="ARBA" id="ARBA00022884"/>
    </source>
</evidence>
<organism evidence="9">
    <name type="scientific">Caloglossa monosticha</name>
    <dbReference type="NCBI Taxonomy" id="76906"/>
    <lineage>
        <taxon>Eukaryota</taxon>
        <taxon>Rhodophyta</taxon>
        <taxon>Florideophyceae</taxon>
        <taxon>Rhodymeniophycidae</taxon>
        <taxon>Ceramiales</taxon>
        <taxon>Delesseriaceae</taxon>
        <taxon>Caloglossa</taxon>
    </lineage>
</organism>
<keyword evidence="4 7" id="KW-0694">RNA-binding</keyword>
<dbReference type="GeneID" id="33353932"/>
<dbReference type="PANTHER" id="PTHR21349:SF7">
    <property type="entry name" value="LARGE RIBOSOMAL SUBUNIT PROTEIN BL21C"/>
    <property type="match status" value="1"/>
</dbReference>
<dbReference type="GO" id="GO:0009507">
    <property type="term" value="C:chloroplast"/>
    <property type="evidence" value="ECO:0007669"/>
    <property type="project" value="UniProtKB-SubCell"/>
</dbReference>
<dbReference type="RefSeq" id="YP_009392404.1">
    <property type="nucleotide sequence ID" value="NC_035263.1"/>
</dbReference>
<comment type="function">
    <text evidence="7 8">This protein binds to 23S rRNA.</text>
</comment>
<dbReference type="PROSITE" id="PS01169">
    <property type="entry name" value="RIBOSOMAL_L21"/>
    <property type="match status" value="1"/>
</dbReference>
<protein>
    <recommendedName>
        <fullName evidence="7">Large ribosomal subunit protein bL21c</fullName>
    </recommendedName>
</protein>
<dbReference type="HAMAP" id="MF_01363">
    <property type="entry name" value="Ribosomal_bL21"/>
    <property type="match status" value="1"/>
</dbReference>
<gene>
    <name evidence="7 9" type="primary">rpl21</name>
</gene>
<reference evidence="9" key="1">
    <citation type="journal article" date="2017" name="J. Phycol.">
        <title>Analysis of chloroplast genomes and a supermatrix inform reclassification of the Rhodomelaceae (Rhodophyta).</title>
        <authorList>
            <person name="Diaz-Tapia P."/>
            <person name="Maggs C.A."/>
            <person name="West J.A."/>
            <person name="Verbruggen H."/>
        </authorList>
    </citation>
    <scope>NUCLEOTIDE SEQUENCE</scope>
    <source>
        <strain evidence="9">JW3046</strain>
    </source>
</reference>
<evidence type="ECO:0000256" key="3">
    <source>
        <dbReference type="ARBA" id="ARBA00022730"/>
    </source>
</evidence>
<geneLocation type="chloroplast" evidence="9"/>
<dbReference type="PANTHER" id="PTHR21349">
    <property type="entry name" value="50S RIBOSOMAL PROTEIN L21"/>
    <property type="match status" value="1"/>
</dbReference>
<keyword evidence="2 9" id="KW-0934">Plastid</keyword>
<evidence type="ECO:0000256" key="7">
    <source>
        <dbReference type="HAMAP-Rule" id="MF_01363"/>
    </source>
</evidence>
<dbReference type="Pfam" id="PF00829">
    <property type="entry name" value="Ribosomal_L21p"/>
    <property type="match status" value="1"/>
</dbReference>
<proteinExistence type="inferred from homology"/>
<dbReference type="GO" id="GO:0003735">
    <property type="term" value="F:structural constituent of ribosome"/>
    <property type="evidence" value="ECO:0007669"/>
    <property type="project" value="InterPro"/>
</dbReference>
<dbReference type="EMBL" id="MF101416">
    <property type="protein sequence ID" value="ARW60966.1"/>
    <property type="molecule type" value="Genomic_DNA"/>
</dbReference>
<dbReference type="GO" id="GO:0005762">
    <property type="term" value="C:mitochondrial large ribosomal subunit"/>
    <property type="evidence" value="ECO:0007669"/>
    <property type="project" value="TreeGrafter"/>
</dbReference>
<evidence type="ECO:0000256" key="6">
    <source>
        <dbReference type="ARBA" id="ARBA00023274"/>
    </source>
</evidence>
<keyword evidence="3 7" id="KW-0699">rRNA-binding</keyword>